<accession>A0A1M5GM93</accession>
<dbReference type="InterPro" id="IPR000792">
    <property type="entry name" value="Tscrpt_reg_LuxR_C"/>
</dbReference>
<dbReference type="CDD" id="cd06170">
    <property type="entry name" value="LuxR_C_like"/>
    <property type="match status" value="1"/>
</dbReference>
<keyword evidence="1" id="KW-0805">Transcription regulation</keyword>
<keyword evidence="3" id="KW-0804">Transcription</keyword>
<dbReference type="RefSeq" id="WP_072837286.1">
    <property type="nucleotide sequence ID" value="NZ_FQUU01000037.1"/>
</dbReference>
<dbReference type="InterPro" id="IPR016032">
    <property type="entry name" value="Sig_transdc_resp-reg_C-effctor"/>
</dbReference>
<dbReference type="SMART" id="SM00421">
    <property type="entry name" value="HTH_LUXR"/>
    <property type="match status" value="1"/>
</dbReference>
<dbReference type="PROSITE" id="PS00622">
    <property type="entry name" value="HTH_LUXR_1"/>
    <property type="match status" value="1"/>
</dbReference>
<dbReference type="PANTHER" id="PTHR44688">
    <property type="entry name" value="DNA-BINDING TRANSCRIPTIONAL ACTIVATOR DEVR_DOSR"/>
    <property type="match status" value="1"/>
</dbReference>
<dbReference type="PRINTS" id="PR00038">
    <property type="entry name" value="HTHLUXR"/>
</dbReference>
<feature type="domain" description="HTH luxR-type" evidence="4">
    <location>
        <begin position="162"/>
        <end position="227"/>
    </location>
</feature>
<dbReference type="OrthoDB" id="965844at2"/>
<dbReference type="GO" id="GO:0003677">
    <property type="term" value="F:DNA binding"/>
    <property type="evidence" value="ECO:0007669"/>
    <property type="project" value="UniProtKB-KW"/>
</dbReference>
<dbReference type="Proteomes" id="UP000184048">
    <property type="component" value="Unassembled WGS sequence"/>
</dbReference>
<dbReference type="InterPro" id="IPR036388">
    <property type="entry name" value="WH-like_DNA-bd_sf"/>
</dbReference>
<dbReference type="InterPro" id="IPR035965">
    <property type="entry name" value="PAS-like_dom_sf"/>
</dbReference>
<evidence type="ECO:0000313" key="6">
    <source>
        <dbReference type="Proteomes" id="UP000184048"/>
    </source>
</evidence>
<dbReference type="AlphaFoldDB" id="A0A1M5GM93"/>
<gene>
    <name evidence="5" type="ORF">SAMN02745131_04183</name>
</gene>
<proteinExistence type="predicted"/>
<dbReference type="PANTHER" id="PTHR44688:SF16">
    <property type="entry name" value="DNA-BINDING TRANSCRIPTIONAL ACTIVATOR DEVR_DOSR"/>
    <property type="match status" value="1"/>
</dbReference>
<dbReference type="GO" id="GO:0006355">
    <property type="term" value="P:regulation of DNA-templated transcription"/>
    <property type="evidence" value="ECO:0007669"/>
    <property type="project" value="InterPro"/>
</dbReference>
<dbReference type="Gene3D" id="1.10.10.10">
    <property type="entry name" value="Winged helix-like DNA-binding domain superfamily/Winged helix DNA-binding domain"/>
    <property type="match status" value="1"/>
</dbReference>
<dbReference type="STRING" id="1121884.SAMN02745131_04183"/>
<reference evidence="5 6" key="1">
    <citation type="submission" date="2016-11" db="EMBL/GenBank/DDBJ databases">
        <authorList>
            <person name="Jaros S."/>
            <person name="Januszkiewicz K."/>
            <person name="Wedrychowicz H."/>
        </authorList>
    </citation>
    <scope>NUCLEOTIDE SEQUENCE [LARGE SCALE GENOMIC DNA]</scope>
    <source>
        <strain evidence="5 6">DSM 18119</strain>
    </source>
</reference>
<name>A0A1M5GM93_9BACT</name>
<evidence type="ECO:0000256" key="1">
    <source>
        <dbReference type="ARBA" id="ARBA00023015"/>
    </source>
</evidence>
<dbReference type="Gene3D" id="3.30.450.20">
    <property type="entry name" value="PAS domain"/>
    <property type="match status" value="1"/>
</dbReference>
<evidence type="ECO:0000256" key="2">
    <source>
        <dbReference type="ARBA" id="ARBA00023125"/>
    </source>
</evidence>
<keyword evidence="6" id="KW-1185">Reference proteome</keyword>
<evidence type="ECO:0000313" key="5">
    <source>
        <dbReference type="EMBL" id="SHG04813.1"/>
    </source>
</evidence>
<dbReference type="SUPFAM" id="SSF55785">
    <property type="entry name" value="PYP-like sensor domain (PAS domain)"/>
    <property type="match status" value="1"/>
</dbReference>
<dbReference type="SUPFAM" id="SSF46894">
    <property type="entry name" value="C-terminal effector domain of the bipartite response regulators"/>
    <property type="match status" value="1"/>
</dbReference>
<evidence type="ECO:0000259" key="4">
    <source>
        <dbReference type="PROSITE" id="PS50043"/>
    </source>
</evidence>
<sequence>MSETGAVKSLEQRIEEKINMLQVVQHDFPAYIIVHDIRDFSVVFMCEPGLKHLGHTLEQLKAMGENYHTYFFNPEDARDYVPKIFALLERNNDDESISFFQQVRSSPQHDWEWYLSATRIFLRDDDGKPVLTITTATPVDSHHQISTKAQRLLDENNFLRHNHKVFDTLTRREKEILKLIAMGLSSAEIAAQLHLSEATVNTHRKNVKSKLNAKTNYDITRFAQAFDLV</sequence>
<protein>
    <submittedName>
        <fullName evidence="5">Regulatory protein, luxR family</fullName>
    </submittedName>
</protein>
<dbReference type="Pfam" id="PF00196">
    <property type="entry name" value="GerE"/>
    <property type="match status" value="1"/>
</dbReference>
<keyword evidence="2" id="KW-0238">DNA-binding</keyword>
<dbReference type="EMBL" id="FQUU01000037">
    <property type="protein sequence ID" value="SHG04813.1"/>
    <property type="molecule type" value="Genomic_DNA"/>
</dbReference>
<organism evidence="5 6">
    <name type="scientific">Flavisolibacter ginsengisoli DSM 18119</name>
    <dbReference type="NCBI Taxonomy" id="1121884"/>
    <lineage>
        <taxon>Bacteria</taxon>
        <taxon>Pseudomonadati</taxon>
        <taxon>Bacteroidota</taxon>
        <taxon>Chitinophagia</taxon>
        <taxon>Chitinophagales</taxon>
        <taxon>Chitinophagaceae</taxon>
        <taxon>Flavisolibacter</taxon>
    </lineage>
</organism>
<dbReference type="PROSITE" id="PS50043">
    <property type="entry name" value="HTH_LUXR_2"/>
    <property type="match status" value="1"/>
</dbReference>
<evidence type="ECO:0000256" key="3">
    <source>
        <dbReference type="ARBA" id="ARBA00023163"/>
    </source>
</evidence>